<evidence type="ECO:0000256" key="1">
    <source>
        <dbReference type="ARBA" id="ARBA00008950"/>
    </source>
</evidence>
<dbReference type="RefSeq" id="WP_131577654.1">
    <property type="nucleotide sequence ID" value="NZ_CBCSAJ010000077.1"/>
</dbReference>
<evidence type="ECO:0000313" key="3">
    <source>
        <dbReference type="EMBL" id="MFD1483221.1"/>
    </source>
</evidence>
<dbReference type="Proteomes" id="UP001597302">
    <property type="component" value="Unassembled WGS sequence"/>
</dbReference>
<reference evidence="4" key="1">
    <citation type="journal article" date="2019" name="Int. J. Syst. Evol. Microbiol.">
        <title>The Global Catalogue of Microorganisms (GCM) 10K type strain sequencing project: providing services to taxonomists for standard genome sequencing and annotation.</title>
        <authorList>
            <consortium name="The Broad Institute Genomics Platform"/>
            <consortium name="The Broad Institute Genome Sequencing Center for Infectious Disease"/>
            <person name="Wu L."/>
            <person name="Ma J."/>
        </authorList>
    </citation>
    <scope>NUCLEOTIDE SEQUENCE [LARGE SCALE GENOMIC DNA]</scope>
    <source>
        <strain evidence="4">CCM 8875</strain>
    </source>
</reference>
<evidence type="ECO:0000313" key="4">
    <source>
        <dbReference type="Proteomes" id="UP001597302"/>
    </source>
</evidence>
<gene>
    <name evidence="3" type="ORF">ACFQ5P_18145</name>
</gene>
<name>A0ABW4E3C2_9RHOB</name>
<feature type="domain" description="Calcineurin-like phosphoesterase" evidence="2">
    <location>
        <begin position="19"/>
        <end position="53"/>
    </location>
</feature>
<proteinExistence type="inferred from homology"/>
<dbReference type="InterPro" id="IPR029052">
    <property type="entry name" value="Metallo-depent_PP-like"/>
</dbReference>
<comment type="similarity">
    <text evidence="1">Belongs to the metallophosphoesterase superfamily. YfcE family.</text>
</comment>
<dbReference type="SUPFAM" id="SSF56300">
    <property type="entry name" value="Metallo-dependent phosphatases"/>
    <property type="match status" value="1"/>
</dbReference>
<dbReference type="Gene3D" id="3.60.21.10">
    <property type="match status" value="1"/>
</dbReference>
<organism evidence="3 4">
    <name type="scientific">Paracoccus nototheniae</name>
    <dbReference type="NCBI Taxonomy" id="2489002"/>
    <lineage>
        <taxon>Bacteria</taxon>
        <taxon>Pseudomonadati</taxon>
        <taxon>Pseudomonadota</taxon>
        <taxon>Alphaproteobacteria</taxon>
        <taxon>Rhodobacterales</taxon>
        <taxon>Paracoccaceae</taxon>
        <taxon>Paracoccus</taxon>
    </lineage>
</organism>
<dbReference type="Pfam" id="PF12850">
    <property type="entry name" value="Metallophos_2"/>
    <property type="match status" value="1"/>
</dbReference>
<comment type="caution">
    <text evidence="3">The sequence shown here is derived from an EMBL/GenBank/DDBJ whole genome shotgun (WGS) entry which is preliminary data.</text>
</comment>
<dbReference type="EMBL" id="JBHTOQ010000042">
    <property type="protein sequence ID" value="MFD1483221.1"/>
    <property type="molecule type" value="Genomic_DNA"/>
</dbReference>
<keyword evidence="4" id="KW-1185">Reference proteome</keyword>
<dbReference type="InterPro" id="IPR024654">
    <property type="entry name" value="Calcineurin-like_PHP_lpxH"/>
</dbReference>
<protein>
    <submittedName>
        <fullName evidence="3">Metallophosphoesterase family protein</fullName>
    </submittedName>
</protein>
<evidence type="ECO:0000259" key="2">
    <source>
        <dbReference type="Pfam" id="PF12850"/>
    </source>
</evidence>
<accession>A0ABW4E3C2</accession>
<sequence>MPDRSRPVPSLLCPPLGERIGVISDTHGLLRPEALEALKGVGLILHAGDISDPGHPGLVAV</sequence>